<dbReference type="AlphaFoldDB" id="A0A974CI03"/>
<evidence type="ECO:0000313" key="2">
    <source>
        <dbReference type="Proteomes" id="UP000694892"/>
    </source>
</evidence>
<name>A0A974CI03_XENLA</name>
<proteinExistence type="predicted"/>
<reference evidence="2" key="1">
    <citation type="journal article" date="2016" name="Nature">
        <title>Genome evolution in the allotetraploid frog Xenopus laevis.</title>
        <authorList>
            <person name="Session A.M."/>
            <person name="Uno Y."/>
            <person name="Kwon T."/>
            <person name="Chapman J.A."/>
            <person name="Toyoda A."/>
            <person name="Takahashi S."/>
            <person name="Fukui A."/>
            <person name="Hikosaka A."/>
            <person name="Suzuki A."/>
            <person name="Kondo M."/>
            <person name="van Heeringen S.J."/>
            <person name="Quigley I."/>
            <person name="Heinz S."/>
            <person name="Ogino H."/>
            <person name="Ochi H."/>
            <person name="Hellsten U."/>
            <person name="Lyons J.B."/>
            <person name="Simakov O."/>
            <person name="Putnam N."/>
            <person name="Stites J."/>
            <person name="Kuroki Y."/>
            <person name="Tanaka T."/>
            <person name="Michiue T."/>
            <person name="Watanabe M."/>
            <person name="Bogdanovic O."/>
            <person name="Lister R."/>
            <person name="Georgiou G."/>
            <person name="Paranjpe S.S."/>
            <person name="van Kruijsbergen I."/>
            <person name="Shu S."/>
            <person name="Carlson J."/>
            <person name="Kinoshita T."/>
            <person name="Ohta Y."/>
            <person name="Mawaribuchi S."/>
            <person name="Jenkins J."/>
            <person name="Grimwood J."/>
            <person name="Schmutz J."/>
            <person name="Mitros T."/>
            <person name="Mozaffari S.V."/>
            <person name="Suzuki Y."/>
            <person name="Haramoto Y."/>
            <person name="Yamamoto T.S."/>
            <person name="Takagi C."/>
            <person name="Heald R."/>
            <person name="Miller K."/>
            <person name="Haudenschild C."/>
            <person name="Kitzman J."/>
            <person name="Nakayama T."/>
            <person name="Izutsu Y."/>
            <person name="Robert J."/>
            <person name="Fortriede J."/>
            <person name="Burns K."/>
            <person name="Lotay V."/>
            <person name="Karimi K."/>
            <person name="Yasuoka Y."/>
            <person name="Dichmann D.S."/>
            <person name="Flajnik M.F."/>
            <person name="Houston D.W."/>
            <person name="Shendure J."/>
            <person name="DuPasquier L."/>
            <person name="Vize P.D."/>
            <person name="Zorn A.M."/>
            <person name="Ito M."/>
            <person name="Marcotte E.M."/>
            <person name="Wallingford J.B."/>
            <person name="Ito Y."/>
            <person name="Asashima M."/>
            <person name="Ueno N."/>
            <person name="Matsuda Y."/>
            <person name="Veenstra G.J."/>
            <person name="Fujiyama A."/>
            <person name="Harland R.M."/>
            <person name="Taira M."/>
            <person name="Rokhsar D.S."/>
        </authorList>
    </citation>
    <scope>NUCLEOTIDE SEQUENCE [LARGE SCALE GENOMIC DNA]</scope>
    <source>
        <strain evidence="2">J</strain>
    </source>
</reference>
<gene>
    <name evidence="1" type="ORF">XELAEV_18036491mg</name>
</gene>
<protein>
    <submittedName>
        <fullName evidence="1">Uncharacterized protein</fullName>
    </submittedName>
</protein>
<organism evidence="1 2">
    <name type="scientific">Xenopus laevis</name>
    <name type="common">African clawed frog</name>
    <dbReference type="NCBI Taxonomy" id="8355"/>
    <lineage>
        <taxon>Eukaryota</taxon>
        <taxon>Metazoa</taxon>
        <taxon>Chordata</taxon>
        <taxon>Craniata</taxon>
        <taxon>Vertebrata</taxon>
        <taxon>Euteleostomi</taxon>
        <taxon>Amphibia</taxon>
        <taxon>Batrachia</taxon>
        <taxon>Anura</taxon>
        <taxon>Pipoidea</taxon>
        <taxon>Pipidae</taxon>
        <taxon>Xenopodinae</taxon>
        <taxon>Xenopus</taxon>
        <taxon>Xenopus</taxon>
    </lineage>
</organism>
<dbReference type="EMBL" id="CM004478">
    <property type="protein sequence ID" value="OCT73513.1"/>
    <property type="molecule type" value="Genomic_DNA"/>
</dbReference>
<dbReference type="Proteomes" id="UP000694892">
    <property type="component" value="Chromosome 7L"/>
</dbReference>
<sequence length="94" mass="10895">MLRFWLPLREPLAPFPLNIHNEINKRITKLLPVRTAQGSRLVGIFRSNLGKETKEEGDVRKGRLLCSLSFCRMRGKSETDVFTIIITVLFCFFL</sequence>
<evidence type="ECO:0000313" key="1">
    <source>
        <dbReference type="EMBL" id="OCT73513.1"/>
    </source>
</evidence>
<accession>A0A974CI03</accession>